<feature type="transmembrane region" description="Helical" evidence="2">
    <location>
        <begin position="126"/>
        <end position="144"/>
    </location>
</feature>
<protein>
    <recommendedName>
        <fullName evidence="5">Integral membrane protein</fullName>
    </recommendedName>
</protein>
<feature type="transmembrane region" description="Helical" evidence="2">
    <location>
        <begin position="223"/>
        <end position="244"/>
    </location>
</feature>
<keyword evidence="2" id="KW-0472">Membrane</keyword>
<comment type="caution">
    <text evidence="3">The sequence shown here is derived from an EMBL/GenBank/DDBJ whole genome shotgun (WGS) entry which is preliminary data.</text>
</comment>
<keyword evidence="4" id="KW-1185">Reference proteome</keyword>
<gene>
    <name evidence="3" type="ORF">GCM10010319_10930</name>
</gene>
<feature type="transmembrane region" description="Helical" evidence="2">
    <location>
        <begin position="83"/>
        <end position="105"/>
    </location>
</feature>
<dbReference type="Proteomes" id="UP001500063">
    <property type="component" value="Unassembled WGS sequence"/>
</dbReference>
<evidence type="ECO:0000256" key="1">
    <source>
        <dbReference type="SAM" id="MobiDB-lite"/>
    </source>
</evidence>
<reference evidence="3 4" key="1">
    <citation type="journal article" date="2019" name="Int. J. Syst. Evol. Microbiol.">
        <title>The Global Catalogue of Microorganisms (GCM) 10K type strain sequencing project: providing services to taxonomists for standard genome sequencing and annotation.</title>
        <authorList>
            <consortium name="The Broad Institute Genomics Platform"/>
            <consortium name="The Broad Institute Genome Sequencing Center for Infectious Disease"/>
            <person name="Wu L."/>
            <person name="Ma J."/>
        </authorList>
    </citation>
    <scope>NUCLEOTIDE SEQUENCE [LARGE SCALE GENOMIC DNA]</scope>
    <source>
        <strain evidence="3 4">JCM 4565</strain>
    </source>
</reference>
<keyword evidence="2" id="KW-0812">Transmembrane</keyword>
<feature type="transmembrane region" description="Helical" evidence="2">
    <location>
        <begin position="164"/>
        <end position="185"/>
    </location>
</feature>
<sequence length="257" mass="26245">MSASHTSPAAPPRPTAPPTFPPPGPPPPTGPPPGPRSVFAFSRRRARSRPRRGPSPRPALPAAILLLLAVAARSQVAEHAQEFLDFGAGVLALVSLTASVLWGLAAADRMLLRSAHRLLAQGVHRGLAVAGLGFLALHIWVKVAEGHVGAAAAAVPFTDRARPLLVGFGTLAGYVFVTVAVTGAVRGAFASGGRSRAWRALHMCAYPAWGAALLHGLHSGRPAGGWVTAAYALCVAGVAAALVVRLRGARDGGGVNA</sequence>
<feature type="transmembrane region" description="Helical" evidence="2">
    <location>
        <begin position="197"/>
        <end position="217"/>
    </location>
</feature>
<evidence type="ECO:0000256" key="2">
    <source>
        <dbReference type="SAM" id="Phobius"/>
    </source>
</evidence>
<feature type="transmembrane region" description="Helical" evidence="2">
    <location>
        <begin position="59"/>
        <end position="77"/>
    </location>
</feature>
<name>A0ABN0WGC1_9ACTN</name>
<accession>A0ABN0WGC1</accession>
<evidence type="ECO:0000313" key="4">
    <source>
        <dbReference type="Proteomes" id="UP001500063"/>
    </source>
</evidence>
<evidence type="ECO:0000313" key="3">
    <source>
        <dbReference type="EMBL" id="GAA0336767.1"/>
    </source>
</evidence>
<feature type="compositionally biased region" description="Pro residues" evidence="1">
    <location>
        <begin position="9"/>
        <end position="35"/>
    </location>
</feature>
<feature type="region of interest" description="Disordered" evidence="1">
    <location>
        <begin position="1"/>
        <end position="57"/>
    </location>
</feature>
<keyword evidence="2" id="KW-1133">Transmembrane helix</keyword>
<dbReference type="EMBL" id="BAAABW010000005">
    <property type="protein sequence ID" value="GAA0336767.1"/>
    <property type="molecule type" value="Genomic_DNA"/>
</dbReference>
<feature type="compositionally biased region" description="Basic residues" evidence="1">
    <location>
        <begin position="42"/>
        <end position="54"/>
    </location>
</feature>
<organism evidence="3 4">
    <name type="scientific">Streptomyces blastmyceticus</name>
    <dbReference type="NCBI Taxonomy" id="68180"/>
    <lineage>
        <taxon>Bacteria</taxon>
        <taxon>Bacillati</taxon>
        <taxon>Actinomycetota</taxon>
        <taxon>Actinomycetes</taxon>
        <taxon>Kitasatosporales</taxon>
        <taxon>Streptomycetaceae</taxon>
        <taxon>Streptomyces</taxon>
    </lineage>
</organism>
<proteinExistence type="predicted"/>
<evidence type="ECO:0008006" key="5">
    <source>
        <dbReference type="Google" id="ProtNLM"/>
    </source>
</evidence>